<feature type="compositionally biased region" description="Basic and acidic residues" evidence="1">
    <location>
        <begin position="42"/>
        <end position="58"/>
    </location>
</feature>
<name>A0A0B1QZH0_9GAMM</name>
<gene>
    <name evidence="2" type="ORF">QU24_20760</name>
</gene>
<protein>
    <submittedName>
        <fullName evidence="2">Uncharacterized protein</fullName>
    </submittedName>
</protein>
<accession>A0A0B1QZH0</accession>
<dbReference type="AlphaFoldDB" id="A0A0B1QZH0"/>
<proteinExistence type="predicted"/>
<reference evidence="2 3" key="1">
    <citation type="submission" date="2014-11" db="EMBL/GenBank/DDBJ databases">
        <title>Genome sequencing of Pantoea rodasii ND03.</title>
        <authorList>
            <person name="Muhamad Yunos N.Y."/>
            <person name="Chan K.-G."/>
        </authorList>
    </citation>
    <scope>NUCLEOTIDE SEQUENCE [LARGE SCALE GENOMIC DNA]</scope>
    <source>
        <strain evidence="2 3">ND03</strain>
    </source>
</reference>
<sequence length="122" mass="13037">MIVQPLHANARFTVTGDLRIAGVARIFPSCMVVRDNTPVAGERTERASPSRNNLKAEVRPLPAASGNGRFSQPQFTKAENASGQTGNLVQCPLIQKFHGLPLMPSCPRQNLLSDAVSPDCAG</sequence>
<dbReference type="Proteomes" id="UP000030853">
    <property type="component" value="Unassembled WGS sequence"/>
</dbReference>
<feature type="compositionally biased region" description="Polar residues" evidence="1">
    <location>
        <begin position="68"/>
        <end position="82"/>
    </location>
</feature>
<evidence type="ECO:0000313" key="3">
    <source>
        <dbReference type="Proteomes" id="UP000030853"/>
    </source>
</evidence>
<feature type="region of interest" description="Disordered" evidence="1">
    <location>
        <begin position="41"/>
        <end position="82"/>
    </location>
</feature>
<dbReference type="EMBL" id="JTJJ01000092">
    <property type="protein sequence ID" value="KHJ66163.1"/>
    <property type="molecule type" value="Genomic_DNA"/>
</dbReference>
<comment type="caution">
    <text evidence="2">The sequence shown here is derived from an EMBL/GenBank/DDBJ whole genome shotgun (WGS) entry which is preliminary data.</text>
</comment>
<organism evidence="2 3">
    <name type="scientific">Pantoea rodasii</name>
    <dbReference type="NCBI Taxonomy" id="1076549"/>
    <lineage>
        <taxon>Bacteria</taxon>
        <taxon>Pseudomonadati</taxon>
        <taxon>Pseudomonadota</taxon>
        <taxon>Gammaproteobacteria</taxon>
        <taxon>Enterobacterales</taxon>
        <taxon>Erwiniaceae</taxon>
        <taxon>Pantoea</taxon>
    </lineage>
</organism>
<evidence type="ECO:0000256" key="1">
    <source>
        <dbReference type="SAM" id="MobiDB-lite"/>
    </source>
</evidence>
<evidence type="ECO:0000313" key="2">
    <source>
        <dbReference type="EMBL" id="KHJ66163.1"/>
    </source>
</evidence>